<keyword evidence="3" id="KW-1185">Reference proteome</keyword>
<dbReference type="PANTHER" id="PTHR10151:SF120">
    <property type="entry name" value="BIS(5'-ADENOSYL)-TRIPHOSPHATASE"/>
    <property type="match status" value="1"/>
</dbReference>
<dbReference type="Gene3D" id="3.40.720.10">
    <property type="entry name" value="Alkaline Phosphatase, subunit A"/>
    <property type="match status" value="1"/>
</dbReference>
<evidence type="ECO:0000256" key="1">
    <source>
        <dbReference type="SAM" id="SignalP"/>
    </source>
</evidence>
<evidence type="ECO:0000313" key="3">
    <source>
        <dbReference type="Proteomes" id="UP000290253"/>
    </source>
</evidence>
<dbReference type="EMBL" id="SDMK01000001">
    <property type="protein sequence ID" value="RXS97298.1"/>
    <property type="molecule type" value="Genomic_DNA"/>
</dbReference>
<evidence type="ECO:0000313" key="2">
    <source>
        <dbReference type="EMBL" id="RXS97298.1"/>
    </source>
</evidence>
<proteinExistence type="predicted"/>
<feature type="signal peptide" evidence="1">
    <location>
        <begin position="1"/>
        <end position="24"/>
    </location>
</feature>
<dbReference type="Pfam" id="PF01663">
    <property type="entry name" value="Phosphodiest"/>
    <property type="match status" value="1"/>
</dbReference>
<organism evidence="2 3">
    <name type="scientific">Silvibacterium dinghuense</name>
    <dbReference type="NCBI Taxonomy" id="1560006"/>
    <lineage>
        <taxon>Bacteria</taxon>
        <taxon>Pseudomonadati</taxon>
        <taxon>Acidobacteriota</taxon>
        <taxon>Terriglobia</taxon>
        <taxon>Terriglobales</taxon>
        <taxon>Acidobacteriaceae</taxon>
        <taxon>Silvibacterium</taxon>
    </lineage>
</organism>
<dbReference type="InterPro" id="IPR002591">
    <property type="entry name" value="Phosphodiest/P_Trfase"/>
</dbReference>
<dbReference type="OrthoDB" id="9779418at2"/>
<dbReference type="Gene3D" id="3.30.1360.180">
    <property type="match status" value="1"/>
</dbReference>
<sequence>MLSALRRAALAALLFVPPACLAHAQQFVTPVVTADHGPEAEAQQQKHYVVMVSLDGFRWDYAKRYGAPHILELAKEGASAPDGMIPSYPSLTFPNHYTLVTGLYPEHHGIVANSFYDPARNARYALGKQDAVTDGSWYGGVPLWSLAEKQGMRSACFFWPGSEAEIAGERPSYYLHFDDHIDEHQRIDQIVQWLQLPAEKRPHFLTLYYSDVDHAGHEYGPDSKQVAEAVHRVDELIGELHRKLDALHLPIDLIVVSDHGMTRVQGNWIDLDQYVSLDGFETAGPLLYAPSEAEANRVYQKLKAADARFEVYRRAKMPAGLHYDSNAREGDPVIVPKGPYLIRAHAPDPGQPVHPPMAGEHGYDPAQMPEMRAIFFAAGPDIRAGVALKPFENINVYPFVTAILGLENPPIDGSPNVLSGALKSDVVSSNEVKQ</sequence>
<comment type="caution">
    <text evidence="2">The sequence shown here is derived from an EMBL/GenBank/DDBJ whole genome shotgun (WGS) entry which is preliminary data.</text>
</comment>
<dbReference type="GO" id="GO:0016787">
    <property type="term" value="F:hydrolase activity"/>
    <property type="evidence" value="ECO:0007669"/>
    <property type="project" value="UniProtKB-ARBA"/>
</dbReference>
<reference evidence="2 3" key="1">
    <citation type="journal article" date="2016" name="Int. J. Syst. Evol. Microbiol.">
        <title>Acidipila dinghuensis sp. nov., an acidobacterium isolated from forest soil.</title>
        <authorList>
            <person name="Jiang Y.W."/>
            <person name="Wang J."/>
            <person name="Chen M.H."/>
            <person name="Lv Y.Y."/>
            <person name="Qiu L.H."/>
        </authorList>
    </citation>
    <scope>NUCLEOTIDE SEQUENCE [LARGE SCALE GENOMIC DNA]</scope>
    <source>
        <strain evidence="2 3">DHOF10</strain>
    </source>
</reference>
<name>A0A4Q1SI66_9BACT</name>
<dbReference type="AlphaFoldDB" id="A0A4Q1SI66"/>
<dbReference type="Proteomes" id="UP000290253">
    <property type="component" value="Unassembled WGS sequence"/>
</dbReference>
<gene>
    <name evidence="2" type="ORF">ESZ00_05155</name>
</gene>
<protein>
    <submittedName>
        <fullName evidence="2">Alkaline phosphatase family protein</fullName>
    </submittedName>
</protein>
<dbReference type="RefSeq" id="WP_129207077.1">
    <property type="nucleotide sequence ID" value="NZ_BMGU01000001.1"/>
</dbReference>
<dbReference type="PANTHER" id="PTHR10151">
    <property type="entry name" value="ECTONUCLEOTIDE PYROPHOSPHATASE/PHOSPHODIESTERASE"/>
    <property type="match status" value="1"/>
</dbReference>
<dbReference type="InterPro" id="IPR017850">
    <property type="entry name" value="Alkaline_phosphatase_core_sf"/>
</dbReference>
<dbReference type="CDD" id="cd16018">
    <property type="entry name" value="Enpp"/>
    <property type="match status" value="1"/>
</dbReference>
<accession>A0A4Q1SI66</accession>
<dbReference type="SUPFAM" id="SSF53649">
    <property type="entry name" value="Alkaline phosphatase-like"/>
    <property type="match status" value="1"/>
</dbReference>
<feature type="chain" id="PRO_5020565991" evidence="1">
    <location>
        <begin position="25"/>
        <end position="434"/>
    </location>
</feature>
<keyword evidence="1" id="KW-0732">Signal</keyword>